<dbReference type="Pfam" id="PF00208">
    <property type="entry name" value="ELFV_dehydrog"/>
    <property type="match status" value="1"/>
</dbReference>
<dbReference type="PANTHER" id="PTHR11606">
    <property type="entry name" value="GLUTAMATE DEHYDROGENASE"/>
    <property type="match status" value="1"/>
</dbReference>
<feature type="domain" description="Glutamate/phenylalanine/leucine/valine/L-tryptophan dehydrogenase C-terminal" evidence="2">
    <location>
        <begin position="629"/>
        <end position="903"/>
    </location>
</feature>
<organism evidence="3 4">
    <name type="scientific">Anaeromyxobacter paludicola</name>
    <dbReference type="NCBI Taxonomy" id="2918171"/>
    <lineage>
        <taxon>Bacteria</taxon>
        <taxon>Pseudomonadati</taxon>
        <taxon>Myxococcota</taxon>
        <taxon>Myxococcia</taxon>
        <taxon>Myxococcales</taxon>
        <taxon>Cystobacterineae</taxon>
        <taxon>Anaeromyxobacteraceae</taxon>
        <taxon>Anaeromyxobacter</taxon>
    </lineage>
</organism>
<dbReference type="InterPro" id="IPR036291">
    <property type="entry name" value="NAD(P)-bd_dom_sf"/>
</dbReference>
<keyword evidence="4" id="KW-1185">Reference proteome</keyword>
<protein>
    <submittedName>
        <fullName evidence="3">Amino acid dehydrogenase</fullName>
    </submittedName>
</protein>
<keyword evidence="1" id="KW-0560">Oxidoreductase</keyword>
<evidence type="ECO:0000259" key="2">
    <source>
        <dbReference type="SMART" id="SM00839"/>
    </source>
</evidence>
<name>A0ABN6N280_9BACT</name>
<dbReference type="PANTHER" id="PTHR11606:SF39">
    <property type="entry name" value="GLUTAMATE_PHENYLALANINE_LEUCINE_VALINE_L-TRYPTOPHAN DEHYDROGENASE C-TERMINAL DOMAIN-CONTAINING PROTEIN"/>
    <property type="match status" value="1"/>
</dbReference>
<dbReference type="InterPro" id="IPR006096">
    <property type="entry name" value="Glu/Leu/Phe/Val/Trp_DH_C"/>
</dbReference>
<dbReference type="Proteomes" id="UP001162734">
    <property type="component" value="Chromosome"/>
</dbReference>
<dbReference type="SUPFAM" id="SSF51735">
    <property type="entry name" value="NAD(P)-binding Rossmann-fold domains"/>
    <property type="match status" value="1"/>
</dbReference>
<gene>
    <name evidence="3" type="ORF">AMPC_04230</name>
</gene>
<dbReference type="EMBL" id="AP025592">
    <property type="protein sequence ID" value="BDG07310.1"/>
    <property type="molecule type" value="Genomic_DNA"/>
</dbReference>
<reference evidence="4" key="1">
    <citation type="journal article" date="2022" name="Int. J. Syst. Evol. Microbiol.">
        <title>Anaeromyxobacter oryzae sp. nov., Anaeromyxobacter diazotrophicus sp. nov. and Anaeromyxobacter paludicola sp. nov., isolated from paddy soils.</title>
        <authorList>
            <person name="Itoh H."/>
            <person name="Xu Z."/>
            <person name="Mise K."/>
            <person name="Masuda Y."/>
            <person name="Ushijima N."/>
            <person name="Hayakawa C."/>
            <person name="Shiratori Y."/>
            <person name="Senoo K."/>
        </authorList>
    </citation>
    <scope>NUCLEOTIDE SEQUENCE [LARGE SCALE GENOMIC DNA]</scope>
    <source>
        <strain evidence="4">Red630</strain>
    </source>
</reference>
<sequence>MPNDAAFSRSAAGEGSKQVDRGVLRAMRELAGAAPERLRWLHDNVPDLFAGPMREDAEAVAALAAGLPRLQSDRQLVLADRAHELILARLDVPGSIFATVRRIQDLEISCAEMSHSYAPVPGTDRLLELQRYEFEPKSQEAVAAAGEPEIPERVRRAVHAAIRARYPDLRPAALDPALALLWLNHERFVRLAEPGAVAQLLWLYRQGQEHGGIFLHAEEPEPGSGTAERHLLFAVANPPQQGYLAQVLEVFNALDLGVRRALVLSVSTGKEPWLVGSFHVAHRQGERLANDSDLFRRLRRQLYNTQILSAESETYRDLVLPGLMTGEEGSLVNAFIGFCHTNCAHNQPHRFTFEDVIRCFHSQPEIALRLVRLFEARFDPDVPDRETRYPALLAELEKEVADYNTGHRMLDEFRRAVFQATLTFVKRTLKTNFFVPEKQALAFRLDPAYLDDLGPDFTADLPPERPFRVTFFFARAGLGYHVGFSDIARGGWRTVFTETRDDYVTVANFVFRETYVLAHTQHLKNKDIYEGGSKLVVVLRAPALKSKERVNQRLYKVQTAFINAFLDVFVTRDGKAAEPRVLDYYGEDEPIELGPDENMHDVMIENIAELSARRGYVLGKGIISSKRVGINHKQYGVTSTGVVTFAGIAMREQGVDIRRDPFSVKLTGGPNGDVAGNAIRLLLERCPKVELRLIVDGTGALFDPRGLARDALARIVLQADAEAFDPAALSPGGFALYRNVRRTEGLRELYRRVEMTEAGLRETWVTVDEFHKEYGGLLFKVPADLFIPAGGRPETIDAENWRRFLGKDGAPSARVVVEGANSFITPAARDELQRAGVVVLRDASANKCGVITSSYEIIGNLLLTEKEFLAHKEEYVRDVLAILERRAADEANLIFRRHREEKGQRSFTELSAALSVEINAHKARLFRFFEAHPELCLTPRYRRALLAHLPRLVRDTPVYRSRLSRLPAKYRSAILAAEIATAIVYRGGFELDFERAVEAFVAQSFA</sequence>
<accession>A0ABN6N280</accession>
<dbReference type="SMART" id="SM00839">
    <property type="entry name" value="ELFV_dehydrog"/>
    <property type="match status" value="1"/>
</dbReference>
<dbReference type="Gene3D" id="3.40.50.720">
    <property type="entry name" value="NAD(P)-binding Rossmann-like Domain"/>
    <property type="match status" value="1"/>
</dbReference>
<evidence type="ECO:0000313" key="4">
    <source>
        <dbReference type="Proteomes" id="UP001162734"/>
    </source>
</evidence>
<evidence type="ECO:0000256" key="1">
    <source>
        <dbReference type="ARBA" id="ARBA00023002"/>
    </source>
</evidence>
<dbReference type="RefSeq" id="WP_248343928.1">
    <property type="nucleotide sequence ID" value="NZ_AP025592.1"/>
</dbReference>
<evidence type="ECO:0000313" key="3">
    <source>
        <dbReference type="EMBL" id="BDG07310.1"/>
    </source>
</evidence>
<proteinExistence type="predicted"/>